<dbReference type="AlphaFoldDB" id="A0AAJ6KBF3"/>
<gene>
    <name evidence="2" type="ORF">NEH99_09510</name>
</gene>
<keyword evidence="1" id="KW-0812">Transmembrane</keyword>
<dbReference type="EMBL" id="CP098754">
    <property type="protein sequence ID" value="WIH94521.1"/>
    <property type="molecule type" value="Genomic_DNA"/>
</dbReference>
<organism evidence="2 3">
    <name type="scientific">Brachyspira pilosicoli</name>
    <name type="common">Serpulina pilosicoli</name>
    <dbReference type="NCBI Taxonomy" id="52584"/>
    <lineage>
        <taxon>Bacteria</taxon>
        <taxon>Pseudomonadati</taxon>
        <taxon>Spirochaetota</taxon>
        <taxon>Spirochaetia</taxon>
        <taxon>Brachyspirales</taxon>
        <taxon>Brachyspiraceae</taxon>
        <taxon>Brachyspira</taxon>
    </lineage>
</organism>
<keyword evidence="1" id="KW-0472">Membrane</keyword>
<feature type="transmembrane region" description="Helical" evidence="1">
    <location>
        <begin position="91"/>
        <end position="113"/>
    </location>
</feature>
<dbReference type="Proteomes" id="UP001242021">
    <property type="component" value="Chromosome"/>
</dbReference>
<protein>
    <submittedName>
        <fullName evidence="2">Uncharacterized protein</fullName>
    </submittedName>
</protein>
<evidence type="ECO:0000313" key="3">
    <source>
        <dbReference type="Proteomes" id="UP001242021"/>
    </source>
</evidence>
<reference evidence="2" key="1">
    <citation type="submission" date="2022-06" db="EMBL/GenBank/DDBJ databases">
        <title>Brachyspira pilosicoli from pigs in Switzerland.</title>
        <authorList>
            <person name="Schmitt S."/>
            <person name="Arnold M."/>
            <person name="Rossano A."/>
            <person name="Perreten V."/>
        </authorList>
    </citation>
    <scope>NUCLEOTIDE SEQUENCE</scope>
    <source>
        <strain evidence="2">MEI4028</strain>
    </source>
</reference>
<sequence>MNDTDVRDLLISIAQRIGLNKDGNRNGNGLITEVEEIEEYINVSKTHQKEIDMRLDIMDKDIKEIKEDIKYIKNELKDNINMRSFINTKNILSGIAQVITNLTVIGGALYFILKTFFEKG</sequence>
<name>A0AAJ6KBF3_BRAPL</name>
<evidence type="ECO:0000256" key="1">
    <source>
        <dbReference type="SAM" id="Phobius"/>
    </source>
</evidence>
<dbReference type="RefSeq" id="WP_284602583.1">
    <property type="nucleotide sequence ID" value="NZ_CP098752.1"/>
</dbReference>
<proteinExistence type="predicted"/>
<keyword evidence="1" id="KW-1133">Transmembrane helix</keyword>
<accession>A0AAJ6KBF3</accession>
<evidence type="ECO:0000313" key="2">
    <source>
        <dbReference type="EMBL" id="WIH94521.1"/>
    </source>
</evidence>